<dbReference type="NCBIfam" id="TIGR02492">
    <property type="entry name" value="flgK_ends"/>
    <property type="match status" value="1"/>
</dbReference>
<evidence type="ECO:0000256" key="6">
    <source>
        <dbReference type="ARBA" id="ARBA00023143"/>
    </source>
</evidence>
<dbReference type="PANTHER" id="PTHR30033:SF1">
    <property type="entry name" value="FLAGELLAR HOOK-ASSOCIATED PROTEIN 1"/>
    <property type="match status" value="1"/>
</dbReference>
<keyword evidence="11" id="KW-0966">Cell projection</keyword>
<dbReference type="PRINTS" id="PR01005">
    <property type="entry name" value="FLGHOOKAP1"/>
</dbReference>
<name>A0ABR9GZB3_9BACT</name>
<dbReference type="SUPFAM" id="SSF64518">
    <property type="entry name" value="Phase 1 flagellin"/>
    <property type="match status" value="1"/>
</dbReference>
<comment type="similarity">
    <text evidence="3">Belongs to the flagella basal body rod proteins family.</text>
</comment>
<reference evidence="11 12" key="1">
    <citation type="submission" date="2020-10" db="EMBL/GenBank/DDBJ databases">
        <title>Genomic Encyclopedia of Type Strains, Phase IV (KMG-IV): sequencing the most valuable type-strain genomes for metagenomic binning, comparative biology and taxonomic classification.</title>
        <authorList>
            <person name="Goeker M."/>
        </authorList>
    </citation>
    <scope>NUCLEOTIDE SEQUENCE [LARGE SCALE GENOMIC DNA]</scope>
    <source>
        <strain evidence="11 12">DSM 4194</strain>
    </source>
</reference>
<dbReference type="Pfam" id="PF22638">
    <property type="entry name" value="FlgK_D1"/>
    <property type="match status" value="2"/>
</dbReference>
<evidence type="ECO:0000259" key="8">
    <source>
        <dbReference type="Pfam" id="PF00460"/>
    </source>
</evidence>
<evidence type="ECO:0000313" key="11">
    <source>
        <dbReference type="EMBL" id="MBE1423799.1"/>
    </source>
</evidence>
<feature type="domain" description="Flagellar basal body rod protein N-terminal" evidence="8">
    <location>
        <begin position="15"/>
        <end position="37"/>
    </location>
</feature>
<evidence type="ECO:0000259" key="10">
    <source>
        <dbReference type="Pfam" id="PF22638"/>
    </source>
</evidence>
<keyword evidence="12" id="KW-1185">Reference proteome</keyword>
<dbReference type="Pfam" id="PF00460">
    <property type="entry name" value="Flg_bb_rod"/>
    <property type="match status" value="1"/>
</dbReference>
<comment type="subcellular location">
    <subcellularLocation>
        <location evidence="1">Bacterial flagellum</location>
    </subcellularLocation>
    <subcellularLocation>
        <location evidence="2">Secreted</location>
    </subcellularLocation>
</comment>
<evidence type="ECO:0000256" key="1">
    <source>
        <dbReference type="ARBA" id="ARBA00004365"/>
    </source>
</evidence>
<evidence type="ECO:0000256" key="2">
    <source>
        <dbReference type="ARBA" id="ARBA00004613"/>
    </source>
</evidence>
<comment type="caution">
    <text evidence="11">The sequence shown here is derived from an EMBL/GenBank/DDBJ whole genome shotgun (WGS) entry which is preliminary data.</text>
</comment>
<sequence length="696" mass="75003">MPGIASLFNIGKQSLFANQSAIEVVGNNISNANTEGYSRQAVRFEDGYYINYTPGQLGTGVNAAEVIRYFDEFTEILYNTKSSEQQRWQKLHENLQNVEMIFNESNAEGVNAALSAFWADWQTLSTNPEDTSVRAALLGHASNLEQAIGVVQGDLQRLQGQTDDTIDAEVKEINTLLQSIAELNNQITVTEETGKNNANGLRDQRATLVRDLAEKIDINYIDNGLGNVTITTKAGHTLVDGTSAFRLAFESAPFSASLDSASTFTGDVSFDGKSSSEYTLEIVNGGLMSDGGLTFKVSVDGGKTWLKDENGVGVFTITDEGVLLPDGKGSVLFSPKAGDTLTKGDRFQILPNKSVFWYETSASKINITPQVLSNGEDNERRLTGGSLAGYFQFRDSSIGGYLEKLDAFAKSLAWEVNRLHSQGTGLERFEEVTGTYGLVDKDADLGVDAGLIFGEKLESGNLMIGVYDKDTGAMVQFQGLDFNNTLAGIQNFDPTEHSLQDVVDAINNTFGALTASVLDNHLQISSDADHDFAFGSDTTGLLAALGINTFFEGSDARTLSVNNSVRSNSSRINTGHINGAGEMNEGDNTTAAAIAALQTKAVSTRTVIEGTSRQTLGEYYSTLVAKAGSDTQSAKFNAEYQEALANDLRSRQESVSGVNLDEEMTNLIKFQHAYTAAAKLITTAESMLEVLLGLKN</sequence>
<dbReference type="Pfam" id="PF06429">
    <property type="entry name" value="Flg_bbr_C"/>
    <property type="match status" value="1"/>
</dbReference>
<keyword evidence="11" id="KW-0282">Flagellum</keyword>
<keyword evidence="5" id="KW-0964">Secreted</keyword>
<feature type="coiled-coil region" evidence="7">
    <location>
        <begin position="166"/>
        <end position="193"/>
    </location>
</feature>
<evidence type="ECO:0000259" key="9">
    <source>
        <dbReference type="Pfam" id="PF06429"/>
    </source>
</evidence>
<dbReference type="InterPro" id="IPR002371">
    <property type="entry name" value="FlgK"/>
</dbReference>
<dbReference type="InterPro" id="IPR010930">
    <property type="entry name" value="Flg_bb/hook_C_dom"/>
</dbReference>
<gene>
    <name evidence="11" type="ORF">H4684_000420</name>
</gene>
<feature type="domain" description="Flagellar hook-associated protein FlgK helical" evidence="10">
    <location>
        <begin position="337"/>
        <end position="427"/>
    </location>
</feature>
<dbReference type="InterPro" id="IPR053927">
    <property type="entry name" value="FlgK_helical"/>
</dbReference>
<keyword evidence="7" id="KW-0175">Coiled coil</keyword>
<evidence type="ECO:0000256" key="3">
    <source>
        <dbReference type="ARBA" id="ARBA00009677"/>
    </source>
</evidence>
<organism evidence="11 12">
    <name type="scientific">Desulfomicrobium macestii</name>
    <dbReference type="NCBI Taxonomy" id="90731"/>
    <lineage>
        <taxon>Bacteria</taxon>
        <taxon>Pseudomonadati</taxon>
        <taxon>Thermodesulfobacteriota</taxon>
        <taxon>Desulfovibrionia</taxon>
        <taxon>Desulfovibrionales</taxon>
        <taxon>Desulfomicrobiaceae</taxon>
        <taxon>Desulfomicrobium</taxon>
    </lineage>
</organism>
<proteinExistence type="inferred from homology"/>
<dbReference type="RefSeq" id="WP_192622664.1">
    <property type="nucleotide sequence ID" value="NZ_JADBGG010000002.1"/>
</dbReference>
<dbReference type="InterPro" id="IPR001444">
    <property type="entry name" value="Flag_bb_rod_N"/>
</dbReference>
<protein>
    <recommendedName>
        <fullName evidence="4">Flagellar hook-associated protein 1</fullName>
    </recommendedName>
</protein>
<dbReference type="Proteomes" id="UP000639010">
    <property type="component" value="Unassembled WGS sequence"/>
</dbReference>
<evidence type="ECO:0000256" key="5">
    <source>
        <dbReference type="ARBA" id="ARBA00022525"/>
    </source>
</evidence>
<dbReference type="PANTHER" id="PTHR30033">
    <property type="entry name" value="FLAGELLAR HOOK-ASSOCIATED PROTEIN 1"/>
    <property type="match status" value="1"/>
</dbReference>
<evidence type="ECO:0000313" key="12">
    <source>
        <dbReference type="Proteomes" id="UP000639010"/>
    </source>
</evidence>
<accession>A0ABR9GZB3</accession>
<dbReference type="EMBL" id="JADBGG010000002">
    <property type="protein sequence ID" value="MBE1423799.1"/>
    <property type="molecule type" value="Genomic_DNA"/>
</dbReference>
<keyword evidence="11" id="KW-0969">Cilium</keyword>
<evidence type="ECO:0000256" key="7">
    <source>
        <dbReference type="SAM" id="Coils"/>
    </source>
</evidence>
<feature type="domain" description="Flagellar hook-associated protein FlgK helical" evidence="10">
    <location>
        <begin position="95"/>
        <end position="257"/>
    </location>
</feature>
<feature type="domain" description="Flagellar basal-body/hook protein C-terminal" evidence="9">
    <location>
        <begin position="655"/>
        <end position="693"/>
    </location>
</feature>
<keyword evidence="6" id="KW-0975">Bacterial flagellum</keyword>
<evidence type="ECO:0000256" key="4">
    <source>
        <dbReference type="ARBA" id="ARBA00016244"/>
    </source>
</evidence>